<evidence type="ECO:0000313" key="1">
    <source>
        <dbReference type="EMBL" id="RYR53331.1"/>
    </source>
</evidence>
<protein>
    <submittedName>
        <fullName evidence="1">Uncharacterized protein</fullName>
    </submittedName>
</protein>
<gene>
    <name evidence="1" type="ORF">Ahy_A06g028377</name>
</gene>
<reference evidence="1 2" key="1">
    <citation type="submission" date="2019-01" db="EMBL/GenBank/DDBJ databases">
        <title>Sequencing of cultivated peanut Arachis hypogaea provides insights into genome evolution and oil improvement.</title>
        <authorList>
            <person name="Chen X."/>
        </authorList>
    </citation>
    <scope>NUCLEOTIDE SEQUENCE [LARGE SCALE GENOMIC DNA]</scope>
    <source>
        <strain evidence="2">cv. Fuhuasheng</strain>
        <tissue evidence="1">Leaves</tissue>
    </source>
</reference>
<name>A0A445CQX0_ARAHY</name>
<sequence length="71" mass="8006">MRLQMWMNEADKSRGSISISHFVLVAILNVQLLKGGKAEKLVALQCLQILEPPYVKTGTSGKDEWEVKKLH</sequence>
<comment type="caution">
    <text evidence="1">The sequence shown here is derived from an EMBL/GenBank/DDBJ whole genome shotgun (WGS) entry which is preliminary data.</text>
</comment>
<dbReference type="Proteomes" id="UP000289738">
    <property type="component" value="Chromosome A06"/>
</dbReference>
<dbReference type="EMBL" id="SDMP01000006">
    <property type="protein sequence ID" value="RYR53331.1"/>
    <property type="molecule type" value="Genomic_DNA"/>
</dbReference>
<evidence type="ECO:0000313" key="2">
    <source>
        <dbReference type="Proteomes" id="UP000289738"/>
    </source>
</evidence>
<accession>A0A445CQX0</accession>
<proteinExistence type="predicted"/>
<dbReference type="AlphaFoldDB" id="A0A445CQX0"/>
<organism evidence="1 2">
    <name type="scientific">Arachis hypogaea</name>
    <name type="common">Peanut</name>
    <dbReference type="NCBI Taxonomy" id="3818"/>
    <lineage>
        <taxon>Eukaryota</taxon>
        <taxon>Viridiplantae</taxon>
        <taxon>Streptophyta</taxon>
        <taxon>Embryophyta</taxon>
        <taxon>Tracheophyta</taxon>
        <taxon>Spermatophyta</taxon>
        <taxon>Magnoliopsida</taxon>
        <taxon>eudicotyledons</taxon>
        <taxon>Gunneridae</taxon>
        <taxon>Pentapetalae</taxon>
        <taxon>rosids</taxon>
        <taxon>fabids</taxon>
        <taxon>Fabales</taxon>
        <taxon>Fabaceae</taxon>
        <taxon>Papilionoideae</taxon>
        <taxon>50 kb inversion clade</taxon>
        <taxon>dalbergioids sensu lato</taxon>
        <taxon>Dalbergieae</taxon>
        <taxon>Pterocarpus clade</taxon>
        <taxon>Arachis</taxon>
    </lineage>
</organism>
<keyword evidence="2" id="KW-1185">Reference proteome</keyword>